<dbReference type="GO" id="GO:0006283">
    <property type="term" value="P:transcription-coupled nucleotide-excision repair"/>
    <property type="evidence" value="ECO:0007669"/>
    <property type="project" value="TreeGrafter"/>
</dbReference>
<dbReference type="InterPro" id="IPR049730">
    <property type="entry name" value="SNF2/RAD54-like_C"/>
</dbReference>
<evidence type="ECO:0000256" key="1">
    <source>
        <dbReference type="ARBA" id="ARBA00004123"/>
    </source>
</evidence>
<dbReference type="AlphaFoldDB" id="A0A9P0VYD3"/>
<dbReference type="OrthoDB" id="413460at2759"/>
<gene>
    <name evidence="15" type="ORF">CLIB1423_08S00848</name>
</gene>
<dbReference type="FunFam" id="3.40.50.10810:FF:000039">
    <property type="entry name" value="DNA repair protein Rhp26/Rad26"/>
    <property type="match status" value="1"/>
</dbReference>
<feature type="domain" description="Helicase C-terminal" evidence="14">
    <location>
        <begin position="669"/>
        <end position="828"/>
    </location>
</feature>
<dbReference type="SUPFAM" id="SSF52540">
    <property type="entry name" value="P-loop containing nucleoside triphosphate hydrolases"/>
    <property type="match status" value="2"/>
</dbReference>
<evidence type="ECO:0000256" key="8">
    <source>
        <dbReference type="ARBA" id="ARBA00023125"/>
    </source>
</evidence>
<dbReference type="Pfam" id="PF25875">
    <property type="entry name" value="WHD_Rad26_CSB"/>
    <property type="match status" value="1"/>
</dbReference>
<accession>A0A9P0VYD3</accession>
<keyword evidence="9" id="KW-0234">DNA repair</keyword>
<evidence type="ECO:0000313" key="15">
    <source>
        <dbReference type="EMBL" id="CAH2352777.1"/>
    </source>
</evidence>
<dbReference type="InterPro" id="IPR027417">
    <property type="entry name" value="P-loop_NTPase"/>
</dbReference>
<dbReference type="Pfam" id="PF00271">
    <property type="entry name" value="Helicase_C"/>
    <property type="match status" value="1"/>
</dbReference>
<keyword evidence="4" id="KW-0227">DNA damage</keyword>
<evidence type="ECO:0000256" key="10">
    <source>
        <dbReference type="ARBA" id="ARBA00023242"/>
    </source>
</evidence>
<evidence type="ECO:0000256" key="6">
    <source>
        <dbReference type="ARBA" id="ARBA00022806"/>
    </source>
</evidence>
<feature type="coiled-coil region" evidence="11">
    <location>
        <begin position="34"/>
        <end position="118"/>
    </location>
</feature>
<dbReference type="Pfam" id="PF00176">
    <property type="entry name" value="SNF2-rel_dom"/>
    <property type="match status" value="1"/>
</dbReference>
<evidence type="ECO:0000259" key="13">
    <source>
        <dbReference type="PROSITE" id="PS51192"/>
    </source>
</evidence>
<keyword evidence="8" id="KW-0238">DNA-binding</keyword>
<dbReference type="CDD" id="cd18793">
    <property type="entry name" value="SF2_C_SNF"/>
    <property type="match status" value="1"/>
</dbReference>
<dbReference type="InterPro" id="IPR001650">
    <property type="entry name" value="Helicase_C-like"/>
</dbReference>
<organism evidence="15 16">
    <name type="scientific">[Candida] railenensis</name>
    <dbReference type="NCBI Taxonomy" id="45579"/>
    <lineage>
        <taxon>Eukaryota</taxon>
        <taxon>Fungi</taxon>
        <taxon>Dikarya</taxon>
        <taxon>Ascomycota</taxon>
        <taxon>Saccharomycotina</taxon>
        <taxon>Pichiomycetes</taxon>
        <taxon>Debaryomycetaceae</taxon>
        <taxon>Kurtzmaniella</taxon>
    </lineage>
</organism>
<feature type="region of interest" description="Disordered" evidence="12">
    <location>
        <begin position="841"/>
        <end position="860"/>
    </location>
</feature>
<evidence type="ECO:0000256" key="2">
    <source>
        <dbReference type="ARBA" id="ARBA00007025"/>
    </source>
</evidence>
<dbReference type="GO" id="GO:0016787">
    <property type="term" value="F:hydrolase activity"/>
    <property type="evidence" value="ECO:0007669"/>
    <property type="project" value="UniProtKB-KW"/>
</dbReference>
<keyword evidence="10" id="KW-0539">Nucleus</keyword>
<dbReference type="InterPro" id="IPR038718">
    <property type="entry name" value="SNF2-like_sf"/>
</dbReference>
<dbReference type="PROSITE" id="PS51192">
    <property type="entry name" value="HELICASE_ATP_BIND_1"/>
    <property type="match status" value="1"/>
</dbReference>
<keyword evidence="3" id="KW-0547">Nucleotide-binding</keyword>
<sequence>MSDLEALGVKLVDQDHLEQKITRQANQALISKDVELDEKRLEKSNKELAKIRSKIRVLQRRLDDSRTKLSQKKELREQIKWMEENELDPIKRDVDEISERLNESKAQAKEGIKNVKNNVVDGKLPDETERDYLIRIGKITAFGNENVFQVMGEQETGGSMSHVNLRAPGFANLHDGDTNKSVAEIEVKVEDEEEASRSSDIDDADADIQGDDMEDDDEYQVNDDGEDYNTDEEATDNIMDENDINSELEEEVGSERNVDDGDEQFYQKRLSRWVKSRSKDRKENESSEAEWFKPHPTISDAKLNDQFRLPGDIYPSLFDYQKTCVQWLWELYSQRNGGIIGDEMGLGKTVQVISFIAGLHYSGLLDKPVLVVVPATVLNQWVNEFHRWWPPLRCIILHSIGSGMSGKVQKSSEEQLEEYLEKLSPSEGKKKFGGIGSTNKRAVELIDRVFTSGHVIITTYVGLRIYSRQLLPRSWGYVVLDEGHKIRNPDSDISLTCKQLKTHNRIILSGTPIQNNLIELWSLFDFVFPGRLGTLPVFQQQFAIPINMGGYANASNVQVQTGYKCAVVLRDLISPYLLRRLKSDVAQDLPKKSEMVLFVKLTQVQQEMYEKFIHSEDLSAILKGKRNMLMGVDILRKICNHPDLVDRELLTRKKGYDYGNPVKSGKMLVLKNLLELWKDQGHRTLLFCQTKQMLDILQRFVIDLQLNYLRMDGSTPITNRQNLVDTFNEDISFHVFLLTTKVGGLGVNLTGADRVIIFDPDWNPSTDIQARERAWRLGQKKDITIYRLMTAGSIEEKIYHRQIFKTFLTNKILKDPKQRRFFKMNDLHDLFSLGDPDEIGTETGDLFDGSEQNFSGSLERKSGKLIKPKHKNDDDFYQVAGLNGVSKLDKFEGGDDEEDEEDGKGHGNDDSRIMEGLFSNSGVHSALMHDEIMDSSKHELSIVEREANKVAAQAAEVLKESRKLARKNKIGIPTWTGKFGLAGKFGNNRNTASKIVKPKVPPVRTIAGRDSRASSPLSSSDILNELRQKKGIDKFSFSKATSSSSLPLSSSIIDDKTATLKNITQYLNSKVDNFSTSRELMNELKLQMNEQKDMIVVRSMLREVANWDAGRKGWILKEDFKKDTSNDANS</sequence>
<evidence type="ECO:0000256" key="11">
    <source>
        <dbReference type="SAM" id="Coils"/>
    </source>
</evidence>
<reference evidence="15" key="1">
    <citation type="submission" date="2022-03" db="EMBL/GenBank/DDBJ databases">
        <authorList>
            <person name="Legras J.-L."/>
            <person name="Devillers H."/>
            <person name="Grondin C."/>
        </authorList>
    </citation>
    <scope>NUCLEOTIDE SEQUENCE</scope>
    <source>
        <strain evidence="15">CLIB 1423</strain>
    </source>
</reference>
<dbReference type="SMART" id="SM00487">
    <property type="entry name" value="DEXDc"/>
    <property type="match status" value="1"/>
</dbReference>
<proteinExistence type="inferred from homology"/>
<comment type="subcellular location">
    <subcellularLocation>
        <location evidence="1">Nucleus</location>
    </subcellularLocation>
</comment>
<keyword evidence="16" id="KW-1185">Reference proteome</keyword>
<keyword evidence="7" id="KW-0067">ATP-binding</keyword>
<dbReference type="EMBL" id="CAKXYY010000008">
    <property type="protein sequence ID" value="CAH2352777.1"/>
    <property type="molecule type" value="Genomic_DNA"/>
</dbReference>
<dbReference type="SMART" id="SM00490">
    <property type="entry name" value="HELICc"/>
    <property type="match status" value="1"/>
</dbReference>
<feature type="region of interest" description="Disordered" evidence="12">
    <location>
        <begin position="887"/>
        <end position="911"/>
    </location>
</feature>
<dbReference type="Proteomes" id="UP000837801">
    <property type="component" value="Unassembled WGS sequence"/>
</dbReference>
<name>A0A9P0VYD3_9ASCO</name>
<dbReference type="Gene3D" id="3.40.50.10810">
    <property type="entry name" value="Tandem AAA-ATPase domain"/>
    <property type="match status" value="1"/>
</dbReference>
<evidence type="ECO:0000256" key="7">
    <source>
        <dbReference type="ARBA" id="ARBA00022840"/>
    </source>
</evidence>
<evidence type="ECO:0000256" key="12">
    <source>
        <dbReference type="SAM" id="MobiDB-lite"/>
    </source>
</evidence>
<protein>
    <submittedName>
        <fullName evidence="15">DNA repair and recombination protein Rad26p</fullName>
    </submittedName>
</protein>
<dbReference type="PROSITE" id="PS51194">
    <property type="entry name" value="HELICASE_CTER"/>
    <property type="match status" value="1"/>
</dbReference>
<comment type="similarity">
    <text evidence="2">Belongs to the SNF2/RAD54 helicase family.</text>
</comment>
<dbReference type="PANTHER" id="PTHR45629:SF7">
    <property type="entry name" value="DNA EXCISION REPAIR PROTEIN ERCC-6-RELATED"/>
    <property type="match status" value="1"/>
</dbReference>
<dbReference type="GO" id="GO:0005524">
    <property type="term" value="F:ATP binding"/>
    <property type="evidence" value="ECO:0007669"/>
    <property type="project" value="InterPro"/>
</dbReference>
<dbReference type="InterPro" id="IPR050496">
    <property type="entry name" value="SNF2_RAD54_helicase_repair"/>
</dbReference>
<evidence type="ECO:0000313" key="16">
    <source>
        <dbReference type="Proteomes" id="UP000837801"/>
    </source>
</evidence>
<keyword evidence="11" id="KW-0175">Coiled coil</keyword>
<feature type="compositionally biased region" description="Acidic residues" evidence="12">
    <location>
        <begin position="201"/>
        <end position="243"/>
    </location>
</feature>
<feature type="domain" description="Helicase ATP-binding" evidence="13">
    <location>
        <begin position="329"/>
        <end position="530"/>
    </location>
</feature>
<evidence type="ECO:0000256" key="9">
    <source>
        <dbReference type="ARBA" id="ARBA00023204"/>
    </source>
</evidence>
<dbReference type="Gene3D" id="3.40.50.300">
    <property type="entry name" value="P-loop containing nucleotide triphosphate hydrolases"/>
    <property type="match status" value="1"/>
</dbReference>
<dbReference type="InterPro" id="IPR014001">
    <property type="entry name" value="Helicase_ATP-bd"/>
</dbReference>
<evidence type="ECO:0000256" key="5">
    <source>
        <dbReference type="ARBA" id="ARBA00022801"/>
    </source>
</evidence>
<dbReference type="GO" id="GO:0005634">
    <property type="term" value="C:nucleus"/>
    <property type="evidence" value="ECO:0007669"/>
    <property type="project" value="TreeGrafter"/>
</dbReference>
<evidence type="ECO:0000259" key="14">
    <source>
        <dbReference type="PROSITE" id="PS51194"/>
    </source>
</evidence>
<dbReference type="GO" id="GO:0008094">
    <property type="term" value="F:ATP-dependent activity, acting on DNA"/>
    <property type="evidence" value="ECO:0007669"/>
    <property type="project" value="TreeGrafter"/>
</dbReference>
<dbReference type="Gene3D" id="1.20.120.850">
    <property type="entry name" value="SWI2/SNF2 ATPases, N-terminal domain"/>
    <property type="match status" value="1"/>
</dbReference>
<dbReference type="InterPro" id="IPR058951">
    <property type="entry name" value="WHD_Rad26_CSB-like"/>
</dbReference>
<comment type="caution">
    <text evidence="15">The sequence shown here is derived from an EMBL/GenBank/DDBJ whole genome shotgun (WGS) entry which is preliminary data.</text>
</comment>
<dbReference type="InterPro" id="IPR000330">
    <property type="entry name" value="SNF2_N"/>
</dbReference>
<keyword evidence="5" id="KW-0378">Hydrolase</keyword>
<evidence type="ECO:0000256" key="4">
    <source>
        <dbReference type="ARBA" id="ARBA00022763"/>
    </source>
</evidence>
<evidence type="ECO:0000256" key="3">
    <source>
        <dbReference type="ARBA" id="ARBA00022741"/>
    </source>
</evidence>
<dbReference type="PANTHER" id="PTHR45629">
    <property type="entry name" value="SNF2/RAD54 FAMILY MEMBER"/>
    <property type="match status" value="1"/>
</dbReference>
<feature type="region of interest" description="Disordered" evidence="12">
    <location>
        <begin position="189"/>
        <end position="243"/>
    </location>
</feature>
<dbReference type="CDD" id="cd18000">
    <property type="entry name" value="DEXHc_ERCC6"/>
    <property type="match status" value="1"/>
</dbReference>
<keyword evidence="6" id="KW-0347">Helicase</keyword>